<protein>
    <submittedName>
        <fullName evidence="2">M24 family metallopeptidase</fullName>
    </submittedName>
</protein>
<dbReference type="SUPFAM" id="SSF55920">
    <property type="entry name" value="Creatinase/aminopeptidase"/>
    <property type="match status" value="1"/>
</dbReference>
<dbReference type="PANTHER" id="PTHR43330:SF27">
    <property type="entry name" value="METHIONINE AMINOPEPTIDASE"/>
    <property type="match status" value="1"/>
</dbReference>
<dbReference type="GO" id="GO:0070006">
    <property type="term" value="F:metalloaminopeptidase activity"/>
    <property type="evidence" value="ECO:0007669"/>
    <property type="project" value="TreeGrafter"/>
</dbReference>
<dbReference type="AlphaFoldDB" id="A0A955HYH6"/>
<feature type="domain" description="Peptidase M24" evidence="1">
    <location>
        <begin position="11"/>
        <end position="119"/>
    </location>
</feature>
<dbReference type="PRINTS" id="PR00599">
    <property type="entry name" value="MAPEPTIDASE"/>
</dbReference>
<name>A0A955HYH6_9BACT</name>
<dbReference type="Proteomes" id="UP000748332">
    <property type="component" value="Unassembled WGS sequence"/>
</dbReference>
<evidence type="ECO:0000313" key="3">
    <source>
        <dbReference type="Proteomes" id="UP000748332"/>
    </source>
</evidence>
<reference evidence="2" key="2">
    <citation type="journal article" date="2021" name="Microbiome">
        <title>Successional dynamics and alternative stable states in a saline activated sludge microbial community over 9 years.</title>
        <authorList>
            <person name="Wang Y."/>
            <person name="Ye J."/>
            <person name="Ju F."/>
            <person name="Liu L."/>
            <person name="Boyd J.A."/>
            <person name="Deng Y."/>
            <person name="Parks D.H."/>
            <person name="Jiang X."/>
            <person name="Yin X."/>
            <person name="Woodcroft B.J."/>
            <person name="Tyson G.W."/>
            <person name="Hugenholtz P."/>
            <person name="Polz M.F."/>
            <person name="Zhang T."/>
        </authorList>
    </citation>
    <scope>NUCLEOTIDE SEQUENCE</scope>
    <source>
        <strain evidence="2">HKST-UBA16</strain>
    </source>
</reference>
<dbReference type="InterPro" id="IPR001714">
    <property type="entry name" value="Pept_M24_MAP"/>
</dbReference>
<evidence type="ECO:0000313" key="2">
    <source>
        <dbReference type="EMBL" id="MCA9374919.1"/>
    </source>
</evidence>
<dbReference type="PANTHER" id="PTHR43330">
    <property type="entry name" value="METHIONINE AMINOPEPTIDASE"/>
    <property type="match status" value="1"/>
</dbReference>
<proteinExistence type="predicted"/>
<evidence type="ECO:0000259" key="1">
    <source>
        <dbReference type="Pfam" id="PF00557"/>
    </source>
</evidence>
<dbReference type="Gene3D" id="3.90.230.10">
    <property type="entry name" value="Creatinase/methionine aminopeptidase superfamily"/>
    <property type="match status" value="1"/>
</dbReference>
<dbReference type="GO" id="GO:0005829">
    <property type="term" value="C:cytosol"/>
    <property type="evidence" value="ECO:0007669"/>
    <property type="project" value="TreeGrafter"/>
</dbReference>
<organism evidence="2 3">
    <name type="scientific">Candidatus Dojkabacteria bacterium</name>
    <dbReference type="NCBI Taxonomy" id="2099670"/>
    <lineage>
        <taxon>Bacteria</taxon>
        <taxon>Candidatus Dojkabacteria</taxon>
    </lineage>
</organism>
<comment type="caution">
    <text evidence="2">The sequence shown here is derived from an EMBL/GenBank/DDBJ whole genome shotgun (WGS) entry which is preliminary data.</text>
</comment>
<dbReference type="Pfam" id="PF00557">
    <property type="entry name" value="Peptidase_M24"/>
    <property type="match status" value="1"/>
</dbReference>
<dbReference type="EMBL" id="JAGQLM010000046">
    <property type="protein sequence ID" value="MCA9374919.1"/>
    <property type="molecule type" value="Genomic_DNA"/>
</dbReference>
<dbReference type="InterPro" id="IPR036005">
    <property type="entry name" value="Creatinase/aminopeptidase-like"/>
</dbReference>
<feature type="non-terminal residue" evidence="2">
    <location>
        <position position="123"/>
    </location>
</feature>
<gene>
    <name evidence="2" type="ORF">KC622_01155</name>
</gene>
<accession>A0A955HYH6</accession>
<dbReference type="InterPro" id="IPR000994">
    <property type="entry name" value="Pept_M24"/>
</dbReference>
<reference evidence="2" key="1">
    <citation type="submission" date="2020-04" db="EMBL/GenBank/DDBJ databases">
        <authorList>
            <person name="Zhang T."/>
        </authorList>
    </citation>
    <scope>NUCLEOTIDE SEQUENCE</scope>
    <source>
        <strain evidence="2">HKST-UBA16</strain>
    </source>
</reference>
<sequence length="123" mass="13574">MKNYDQAKINDMREAGKICSKIFSELGKAISPGVKIIEIDNLAEKLSRDMNVLPAFKGYEGFPASICASLNDIVVHGIPDTTVLSKGDILGVDFGIKYRGVYSDMSFTFPVGRISLREERLIN</sequence>